<evidence type="ECO:0000256" key="4">
    <source>
        <dbReference type="ARBA" id="ARBA00022555"/>
    </source>
</evidence>
<evidence type="ECO:0000256" key="12">
    <source>
        <dbReference type="ARBA" id="ARBA00058382"/>
    </source>
</evidence>
<dbReference type="InterPro" id="IPR004114">
    <property type="entry name" value="THUMP_dom"/>
</dbReference>
<protein>
    <recommendedName>
        <fullName evidence="15 19">Probable tRNA sulfurtransferase</fullName>
        <ecNumber evidence="14 19">2.8.1.4</ecNumber>
    </recommendedName>
    <alternativeName>
        <fullName evidence="16 19">Sulfur carrier protein ThiS sulfurtransferase</fullName>
    </alternativeName>
    <alternativeName>
        <fullName evidence="17 19">Thiamine biosynthesis protein ThiI</fullName>
    </alternativeName>
    <alternativeName>
        <fullName evidence="18 19">tRNA 4-thiouridine synthase</fullName>
    </alternativeName>
</protein>
<comment type="catalytic activity">
    <reaction evidence="11 19">
        <text>[ThiS sulfur-carrier protein]-C-terminal Gly-Gly-AMP + S-sulfanyl-L-cysteinyl-[cysteine desulfurase] + AH2 = [ThiS sulfur-carrier protein]-C-terminal-Gly-aminoethanethioate + L-cysteinyl-[cysteine desulfurase] + A + AMP + 2 H(+)</text>
        <dbReference type="Rhea" id="RHEA:43340"/>
        <dbReference type="Rhea" id="RHEA-COMP:12157"/>
        <dbReference type="Rhea" id="RHEA-COMP:12158"/>
        <dbReference type="Rhea" id="RHEA-COMP:12910"/>
        <dbReference type="Rhea" id="RHEA-COMP:19908"/>
        <dbReference type="ChEBI" id="CHEBI:13193"/>
        <dbReference type="ChEBI" id="CHEBI:15378"/>
        <dbReference type="ChEBI" id="CHEBI:17499"/>
        <dbReference type="ChEBI" id="CHEBI:29950"/>
        <dbReference type="ChEBI" id="CHEBI:61963"/>
        <dbReference type="ChEBI" id="CHEBI:90618"/>
        <dbReference type="ChEBI" id="CHEBI:232372"/>
        <dbReference type="ChEBI" id="CHEBI:456215"/>
    </reaction>
</comment>
<dbReference type="PROSITE" id="PS51165">
    <property type="entry name" value="THUMP"/>
    <property type="match status" value="1"/>
</dbReference>
<dbReference type="SUPFAM" id="SSF52402">
    <property type="entry name" value="Adenine nucleotide alpha hydrolases-like"/>
    <property type="match status" value="1"/>
</dbReference>
<proteinExistence type="inferred from homology"/>
<dbReference type="InterPro" id="IPR049962">
    <property type="entry name" value="THUMP_ThiI"/>
</dbReference>
<evidence type="ECO:0000256" key="6">
    <source>
        <dbReference type="ARBA" id="ARBA00022741"/>
    </source>
</evidence>
<feature type="binding site" evidence="19">
    <location>
        <position position="289"/>
    </location>
    <ligand>
        <name>ATP</name>
        <dbReference type="ChEBI" id="CHEBI:30616"/>
    </ligand>
</feature>
<dbReference type="GO" id="GO:0052837">
    <property type="term" value="P:thiazole biosynthetic process"/>
    <property type="evidence" value="ECO:0007669"/>
    <property type="project" value="TreeGrafter"/>
</dbReference>
<evidence type="ECO:0000256" key="7">
    <source>
        <dbReference type="ARBA" id="ARBA00022840"/>
    </source>
</evidence>
<evidence type="ECO:0000256" key="17">
    <source>
        <dbReference type="ARBA" id="ARBA00077849"/>
    </source>
</evidence>
<dbReference type="GO" id="GO:0005524">
    <property type="term" value="F:ATP binding"/>
    <property type="evidence" value="ECO:0007669"/>
    <property type="project" value="UniProtKB-UniRule"/>
</dbReference>
<dbReference type="UniPathway" id="UPA00060"/>
<evidence type="ECO:0000313" key="22">
    <source>
        <dbReference type="Proteomes" id="UP000234384"/>
    </source>
</evidence>
<evidence type="ECO:0000256" key="2">
    <source>
        <dbReference type="ARBA" id="ARBA00004948"/>
    </source>
</evidence>
<comment type="catalytic activity">
    <reaction evidence="10 19">
        <text>[ThiI sulfur-carrier protein]-S-sulfanyl-L-cysteine + a uridine in tRNA + 2 reduced [2Fe-2S]-[ferredoxin] + ATP + H(+) = [ThiI sulfur-carrier protein]-L-cysteine + a 4-thiouridine in tRNA + 2 oxidized [2Fe-2S]-[ferredoxin] + AMP + diphosphate</text>
        <dbReference type="Rhea" id="RHEA:24176"/>
        <dbReference type="Rhea" id="RHEA-COMP:10000"/>
        <dbReference type="Rhea" id="RHEA-COMP:10001"/>
        <dbReference type="Rhea" id="RHEA-COMP:13337"/>
        <dbReference type="Rhea" id="RHEA-COMP:13338"/>
        <dbReference type="Rhea" id="RHEA-COMP:13339"/>
        <dbReference type="Rhea" id="RHEA-COMP:13340"/>
        <dbReference type="ChEBI" id="CHEBI:15378"/>
        <dbReference type="ChEBI" id="CHEBI:29950"/>
        <dbReference type="ChEBI" id="CHEBI:30616"/>
        <dbReference type="ChEBI" id="CHEBI:33019"/>
        <dbReference type="ChEBI" id="CHEBI:33737"/>
        <dbReference type="ChEBI" id="CHEBI:33738"/>
        <dbReference type="ChEBI" id="CHEBI:61963"/>
        <dbReference type="ChEBI" id="CHEBI:65315"/>
        <dbReference type="ChEBI" id="CHEBI:136798"/>
        <dbReference type="ChEBI" id="CHEBI:456215"/>
        <dbReference type="EC" id="2.8.1.4"/>
    </reaction>
</comment>
<dbReference type="GO" id="GO:0002937">
    <property type="term" value="P:tRNA 4-thiouridine biosynthesis"/>
    <property type="evidence" value="ECO:0007669"/>
    <property type="project" value="TreeGrafter"/>
</dbReference>
<dbReference type="SUPFAM" id="SSF143437">
    <property type="entry name" value="THUMP domain-like"/>
    <property type="match status" value="1"/>
</dbReference>
<dbReference type="Pfam" id="PF22025">
    <property type="entry name" value="ThiI_fer"/>
    <property type="match status" value="1"/>
</dbReference>
<dbReference type="OrthoDB" id="9773948at2"/>
<dbReference type="NCBIfam" id="TIGR00342">
    <property type="entry name" value="tRNA uracil 4-sulfurtransferase ThiI"/>
    <property type="match status" value="1"/>
</dbReference>
<feature type="binding site" evidence="19">
    <location>
        <position position="298"/>
    </location>
    <ligand>
        <name>ATP</name>
        <dbReference type="ChEBI" id="CHEBI:30616"/>
    </ligand>
</feature>
<dbReference type="GO" id="GO:0009228">
    <property type="term" value="P:thiamine biosynthetic process"/>
    <property type="evidence" value="ECO:0007669"/>
    <property type="project" value="UniProtKB-KW"/>
</dbReference>
<keyword evidence="6 19" id="KW-0547">Nucleotide-binding</keyword>
<evidence type="ECO:0000259" key="20">
    <source>
        <dbReference type="PROSITE" id="PS51165"/>
    </source>
</evidence>
<dbReference type="InterPro" id="IPR050102">
    <property type="entry name" value="tRNA_sulfurtransferase_ThiI"/>
</dbReference>
<comment type="pathway">
    <text evidence="2 19">Cofactor biosynthesis; thiamine diphosphate biosynthesis.</text>
</comment>
<feature type="binding site" evidence="19">
    <location>
        <position position="267"/>
    </location>
    <ligand>
        <name>ATP</name>
        <dbReference type="ChEBI" id="CHEBI:30616"/>
    </ligand>
</feature>
<dbReference type="GO" id="GO:0005829">
    <property type="term" value="C:cytosol"/>
    <property type="evidence" value="ECO:0007669"/>
    <property type="project" value="TreeGrafter"/>
</dbReference>
<dbReference type="Gene3D" id="3.30.2130.30">
    <property type="match status" value="1"/>
</dbReference>
<dbReference type="InterPro" id="IPR020536">
    <property type="entry name" value="ThiI_AANH"/>
</dbReference>
<dbReference type="FunFam" id="3.40.50.620:FF:000053">
    <property type="entry name" value="Probable tRNA sulfurtransferase"/>
    <property type="match status" value="1"/>
</dbReference>
<dbReference type="GO" id="GO:0000049">
    <property type="term" value="F:tRNA binding"/>
    <property type="evidence" value="ECO:0007669"/>
    <property type="project" value="UniProtKB-UniRule"/>
</dbReference>
<dbReference type="GO" id="GO:0009229">
    <property type="term" value="P:thiamine diphosphate biosynthetic process"/>
    <property type="evidence" value="ECO:0007669"/>
    <property type="project" value="UniProtKB-UniRule"/>
</dbReference>
<reference evidence="21 22" key="1">
    <citation type="submission" date="2017-12" db="EMBL/GenBank/DDBJ databases">
        <title>Phylogenetic diversity of female urinary microbiome.</title>
        <authorList>
            <person name="Thomas-White K."/>
            <person name="Wolfe A.J."/>
        </authorList>
    </citation>
    <scope>NUCLEOTIDE SEQUENCE [LARGE SCALE GENOMIC DNA]</scope>
    <source>
        <strain evidence="21 22">UMB0898</strain>
    </source>
</reference>
<dbReference type="InterPro" id="IPR014729">
    <property type="entry name" value="Rossmann-like_a/b/a_fold"/>
</dbReference>
<dbReference type="InterPro" id="IPR054173">
    <property type="entry name" value="ThiI_fer"/>
</dbReference>
<dbReference type="CDD" id="cd01712">
    <property type="entry name" value="PPase_ThiI"/>
    <property type="match status" value="1"/>
</dbReference>
<dbReference type="EMBL" id="PKHE01000012">
    <property type="protein sequence ID" value="PKY88596.1"/>
    <property type="molecule type" value="Genomic_DNA"/>
</dbReference>
<dbReference type="RefSeq" id="WP_101954332.1">
    <property type="nucleotide sequence ID" value="NZ_PKHE01000012.1"/>
</dbReference>
<evidence type="ECO:0000256" key="8">
    <source>
        <dbReference type="ARBA" id="ARBA00022884"/>
    </source>
</evidence>
<evidence type="ECO:0000256" key="5">
    <source>
        <dbReference type="ARBA" id="ARBA00022679"/>
    </source>
</evidence>
<dbReference type="PANTHER" id="PTHR43209">
    <property type="entry name" value="TRNA SULFURTRANSFERASE"/>
    <property type="match status" value="1"/>
</dbReference>
<dbReference type="HAMAP" id="MF_00021">
    <property type="entry name" value="ThiI"/>
    <property type="match status" value="1"/>
</dbReference>
<dbReference type="Pfam" id="PF02568">
    <property type="entry name" value="ThiI"/>
    <property type="match status" value="1"/>
</dbReference>
<evidence type="ECO:0000256" key="14">
    <source>
        <dbReference type="ARBA" id="ARBA00066827"/>
    </source>
</evidence>
<dbReference type="CDD" id="cd11716">
    <property type="entry name" value="THUMP_ThiI"/>
    <property type="match status" value="1"/>
</dbReference>
<name>A0A2I1JYW5_9LACT</name>
<dbReference type="Pfam" id="PF02926">
    <property type="entry name" value="THUMP"/>
    <property type="match status" value="1"/>
</dbReference>
<evidence type="ECO:0000256" key="15">
    <source>
        <dbReference type="ARBA" id="ARBA00071867"/>
    </source>
</evidence>
<evidence type="ECO:0000256" key="3">
    <source>
        <dbReference type="ARBA" id="ARBA00022490"/>
    </source>
</evidence>
<keyword evidence="4 19" id="KW-0820">tRNA-binding</keyword>
<keyword evidence="9 19" id="KW-0784">Thiamine biosynthesis</keyword>
<keyword evidence="5 19" id="KW-0808">Transferase</keyword>
<comment type="subcellular location">
    <subcellularLocation>
        <location evidence="1 19">Cytoplasm</location>
    </subcellularLocation>
</comment>
<evidence type="ECO:0000256" key="16">
    <source>
        <dbReference type="ARBA" id="ARBA00075337"/>
    </source>
</evidence>
<evidence type="ECO:0000256" key="9">
    <source>
        <dbReference type="ARBA" id="ARBA00022977"/>
    </source>
</evidence>
<dbReference type="EC" id="2.8.1.4" evidence="14 19"/>
<evidence type="ECO:0000256" key="18">
    <source>
        <dbReference type="ARBA" id="ARBA00080570"/>
    </source>
</evidence>
<evidence type="ECO:0000256" key="13">
    <source>
        <dbReference type="ARBA" id="ARBA00061472"/>
    </source>
</evidence>
<comment type="function">
    <text evidence="12 19">Catalyzes the ATP-dependent transfer of a sulfur to tRNA to produce 4-thiouridine in position 8 of tRNAs, which functions as a near-UV photosensor. Also catalyzes the transfer of sulfur to the sulfur carrier protein ThiS, forming ThiS-thiocarboxylate. This is a step in the synthesis of thiazole, in the thiamine biosynthesis pathway. The sulfur is donated as persulfide by IscS.</text>
</comment>
<keyword evidence="3 19" id="KW-0963">Cytoplasm</keyword>
<dbReference type="GO" id="GO:0140741">
    <property type="term" value="F:tRNA-uracil-4 sulfurtransferase activity"/>
    <property type="evidence" value="ECO:0007669"/>
    <property type="project" value="UniProtKB-EC"/>
</dbReference>
<dbReference type="InterPro" id="IPR003720">
    <property type="entry name" value="tRNA_STrfase"/>
</dbReference>
<feature type="binding site" evidence="19">
    <location>
        <begin position="185"/>
        <end position="186"/>
    </location>
    <ligand>
        <name>ATP</name>
        <dbReference type="ChEBI" id="CHEBI:30616"/>
    </ligand>
</feature>
<dbReference type="Gene3D" id="3.40.50.620">
    <property type="entry name" value="HUPs"/>
    <property type="match status" value="1"/>
</dbReference>
<comment type="caution">
    <text evidence="21">The sequence shown here is derived from an EMBL/GenBank/DDBJ whole genome shotgun (WGS) entry which is preliminary data.</text>
</comment>
<keyword evidence="8 19" id="KW-0694">RNA-binding</keyword>
<comment type="similarity">
    <text evidence="13 19">Belongs to the ThiI family.</text>
</comment>
<evidence type="ECO:0000256" key="1">
    <source>
        <dbReference type="ARBA" id="ARBA00004496"/>
    </source>
</evidence>
<feature type="domain" description="THUMP" evidence="20">
    <location>
        <begin position="60"/>
        <end position="167"/>
    </location>
</feature>
<dbReference type="SMART" id="SM00981">
    <property type="entry name" value="THUMP"/>
    <property type="match status" value="1"/>
</dbReference>
<dbReference type="Proteomes" id="UP000234384">
    <property type="component" value="Unassembled WGS sequence"/>
</dbReference>
<evidence type="ECO:0000313" key="21">
    <source>
        <dbReference type="EMBL" id="PKY88596.1"/>
    </source>
</evidence>
<gene>
    <name evidence="19" type="primary">thiI</name>
    <name evidence="21" type="ORF">CYJ57_05095</name>
</gene>
<evidence type="ECO:0000256" key="10">
    <source>
        <dbReference type="ARBA" id="ARBA00050570"/>
    </source>
</evidence>
<sequence length="405" mass="46197">MTTKRLKIHYGELSTKGKNRRMFQQKLAEQIRYKTKSLEKIKIIANFDFMYLEWETTPYESIIEIIKTIPGIARFEPVYQVEKNLGAIQSRAVELFNELSIEPGDSFKVVAKRSDKNFVYDTYDIQREVGHVIGETFPQLKVEMRQPTYRLAVQIDQGNHAYLSLVTYLGLQGMPYGSSGRGLLMLSGGFDSPVAGYLMMKRGLEIEAVHFSSPPYTSPQALDKAKRLASTLAHYGMPIQFINIPFAKIQESIKAHVHDQASMTVMRRMMLRIMDRLIVLRKADAIVNGESLGQVASQTIQSMRVINEVTHTPILRPLIAYDKNDIIDIAQNIGTHDISNEPFEDCCTVFAPASPHTKPRIEKIEELESRLPIEALVEDAINNLTIEVIDEHYQARQIEQYDQFL</sequence>
<feature type="binding site" evidence="19">
    <location>
        <begin position="210"/>
        <end position="211"/>
    </location>
    <ligand>
        <name>ATP</name>
        <dbReference type="ChEBI" id="CHEBI:30616"/>
    </ligand>
</feature>
<evidence type="ECO:0000256" key="11">
    <source>
        <dbReference type="ARBA" id="ARBA00052330"/>
    </source>
</evidence>
<dbReference type="PANTHER" id="PTHR43209:SF1">
    <property type="entry name" value="TRNA SULFURTRANSFERASE"/>
    <property type="match status" value="1"/>
</dbReference>
<evidence type="ECO:0000256" key="19">
    <source>
        <dbReference type="HAMAP-Rule" id="MF_00021"/>
    </source>
</evidence>
<keyword evidence="7 19" id="KW-0067">ATP-binding</keyword>
<accession>A0A2I1JYW5</accession>
<dbReference type="InterPro" id="IPR049961">
    <property type="entry name" value="ThiI_N"/>
</dbReference>
<dbReference type="AlphaFoldDB" id="A0A2I1JYW5"/>
<dbReference type="GO" id="GO:0004810">
    <property type="term" value="F:CCA tRNA nucleotidyltransferase activity"/>
    <property type="evidence" value="ECO:0007669"/>
    <property type="project" value="InterPro"/>
</dbReference>
<organism evidence="21 22">
    <name type="scientific">Falseniella ignava</name>
    <dbReference type="NCBI Taxonomy" id="137730"/>
    <lineage>
        <taxon>Bacteria</taxon>
        <taxon>Bacillati</taxon>
        <taxon>Bacillota</taxon>
        <taxon>Bacilli</taxon>
        <taxon>Lactobacillales</taxon>
        <taxon>Aerococcaceae</taxon>
        <taxon>Falseniella</taxon>
    </lineage>
</organism>